<dbReference type="SMART" id="SM01022">
    <property type="entry name" value="ASCH"/>
    <property type="match status" value="1"/>
</dbReference>
<evidence type="ECO:0000259" key="1">
    <source>
        <dbReference type="PROSITE" id="PS51186"/>
    </source>
</evidence>
<organism evidence="2 3">
    <name type="scientific">Butyrivibrio proteoclasticus (strain ATCC 51982 / DSM 14932 / B316)</name>
    <name type="common">Clostridium proteoclasticum</name>
    <dbReference type="NCBI Taxonomy" id="515622"/>
    <lineage>
        <taxon>Bacteria</taxon>
        <taxon>Bacillati</taxon>
        <taxon>Bacillota</taxon>
        <taxon>Clostridia</taxon>
        <taxon>Lachnospirales</taxon>
        <taxon>Lachnospiraceae</taxon>
        <taxon>Butyrivibrio</taxon>
    </lineage>
</organism>
<dbReference type="InterPro" id="IPR016181">
    <property type="entry name" value="Acyl_CoA_acyltransferase"/>
</dbReference>
<proteinExistence type="predicted"/>
<dbReference type="SUPFAM" id="SSF88697">
    <property type="entry name" value="PUA domain-like"/>
    <property type="match status" value="1"/>
</dbReference>
<dbReference type="InterPro" id="IPR000182">
    <property type="entry name" value="GNAT_dom"/>
</dbReference>
<feature type="domain" description="N-acetyltransferase" evidence="1">
    <location>
        <begin position="172"/>
        <end position="337"/>
    </location>
</feature>
<dbReference type="PROSITE" id="PS51186">
    <property type="entry name" value="GNAT"/>
    <property type="match status" value="1"/>
</dbReference>
<dbReference type="STRING" id="515622.bpr_I0300"/>
<dbReference type="CDD" id="cd04301">
    <property type="entry name" value="NAT_SF"/>
    <property type="match status" value="1"/>
</dbReference>
<dbReference type="RefSeq" id="WP_013279705.1">
    <property type="nucleotide sequence ID" value="NC_014387.1"/>
</dbReference>
<accession>E0RYG7</accession>
<name>E0RYG7_BUTPB</name>
<dbReference type="AlphaFoldDB" id="E0RYG7"/>
<dbReference type="PANTHER" id="PTHR39203">
    <property type="entry name" value="CYTOPLASMIC PROTEIN-RELATED"/>
    <property type="match status" value="1"/>
</dbReference>
<dbReference type="InterPro" id="IPR009326">
    <property type="entry name" value="DUF984"/>
</dbReference>
<dbReference type="eggNOG" id="COG4405">
    <property type="taxonomic scope" value="Bacteria"/>
</dbReference>
<dbReference type="EMBL" id="CP001810">
    <property type="protein sequence ID" value="ADL33048.1"/>
    <property type="molecule type" value="Genomic_DNA"/>
</dbReference>
<sequence>MTAEELWAEFCSKKNVDINTPYEAWSFGGSGDNIADKLANLVKEGIKFGTASSYDQYELEDALDELPKIGDYSVILDGNDEAVCVIRDYDVYVRPFNEVTPFHAYAEGEGNRSLQYWREVHKEFFEEELEGTKNSFTEDMRVICEKFSLEYVPGKDTEQDLLFAEPSMDFADEIVAYRKEMLEAGSSFDGCFSMKKHEDVKDFIEHCKGWSNPSREADEHGAWGNVILVIRKSDHKMVGCMQVHNVLTDRMKKYTGHVGYSVRPSERRKGYATKMLAKACDFLSSFGFDEISVSCLPDNEASRKVILANGGEYIETVFLEEDNVHLERYRIHAESEV</sequence>
<dbReference type="SUPFAM" id="SSF55729">
    <property type="entry name" value="Acyl-CoA N-acyltransferases (Nat)"/>
    <property type="match status" value="1"/>
</dbReference>
<dbReference type="Gene3D" id="3.40.630.30">
    <property type="match status" value="1"/>
</dbReference>
<dbReference type="GO" id="GO:0016747">
    <property type="term" value="F:acyltransferase activity, transferring groups other than amino-acyl groups"/>
    <property type="evidence" value="ECO:0007669"/>
    <property type="project" value="InterPro"/>
</dbReference>
<dbReference type="KEGG" id="bpb:bpr_I0300"/>
<reference evidence="2 3" key="1">
    <citation type="journal article" date="2010" name="PLoS ONE">
        <title>The glycobiome of the rumen bacterium Butyrivibrio proteoclasticus B316(T) highlights adaptation to a polysaccharide-rich environment.</title>
        <authorList>
            <person name="Kelly W.J."/>
            <person name="Leahy S.C."/>
            <person name="Altermann E."/>
            <person name="Yeoman C.J."/>
            <person name="Dunne J.C."/>
            <person name="Kong Z."/>
            <person name="Pacheco D.M."/>
            <person name="Li D."/>
            <person name="Noel S.J."/>
            <person name="Moon C.D."/>
            <person name="Cookson A.L."/>
            <person name="Attwood G.T."/>
        </authorList>
    </citation>
    <scope>NUCLEOTIDE SEQUENCE [LARGE SCALE GENOMIC DNA]</scope>
    <source>
        <strain evidence="3">ATCC 51982 / DSM 14932 / B316</strain>
    </source>
</reference>
<dbReference type="HOGENOM" id="CLU_823046_0_0_9"/>
<keyword evidence="3" id="KW-1185">Reference proteome</keyword>
<dbReference type="Pfam" id="PF13302">
    <property type="entry name" value="Acetyltransf_3"/>
    <property type="match status" value="1"/>
</dbReference>
<evidence type="ECO:0000313" key="3">
    <source>
        <dbReference type="Proteomes" id="UP000001299"/>
    </source>
</evidence>
<dbReference type="Gene3D" id="3.10.400.10">
    <property type="entry name" value="Sulfate adenylyltransferase"/>
    <property type="match status" value="1"/>
</dbReference>
<keyword evidence="2" id="KW-0808">Transferase</keyword>
<dbReference type="eggNOG" id="COG3981">
    <property type="taxonomic scope" value="Bacteria"/>
</dbReference>
<protein>
    <submittedName>
        <fullName evidence="2">Acetyltransferase GNAT family</fullName>
    </submittedName>
</protein>
<gene>
    <name evidence="2" type="ordered locus">bpr_I0300</name>
</gene>
<dbReference type="InterPro" id="IPR007374">
    <property type="entry name" value="ASCH_domain"/>
</dbReference>
<dbReference type="Proteomes" id="UP000001299">
    <property type="component" value="Chromosome 1"/>
</dbReference>
<dbReference type="PANTHER" id="PTHR39203:SF1">
    <property type="entry name" value="CYTOPLASMIC PROTEIN"/>
    <property type="match status" value="1"/>
</dbReference>
<evidence type="ECO:0000313" key="2">
    <source>
        <dbReference type="EMBL" id="ADL33048.1"/>
    </source>
</evidence>
<dbReference type="CDD" id="cd06553">
    <property type="entry name" value="ASCH_Ef3133_like"/>
    <property type="match status" value="1"/>
</dbReference>
<dbReference type="InterPro" id="IPR015947">
    <property type="entry name" value="PUA-like_sf"/>
</dbReference>
<dbReference type="Pfam" id="PF04266">
    <property type="entry name" value="ASCH"/>
    <property type="match status" value="1"/>
</dbReference>